<dbReference type="EMBL" id="BPVZ01000095">
    <property type="protein sequence ID" value="GKV32371.1"/>
    <property type="molecule type" value="Genomic_DNA"/>
</dbReference>
<sequence length="94" mass="10710">MGVDDEADDLMHIFIGHTDLEYRDSFKFHTQLFLLKINIDCVIVLEFEDPHFLSTSEIYAVTCSPTNLTLVTTGGRDDKGFPWRIGKGDWASEL</sequence>
<evidence type="ECO:0000313" key="2">
    <source>
        <dbReference type="Proteomes" id="UP001054252"/>
    </source>
</evidence>
<evidence type="ECO:0000313" key="1">
    <source>
        <dbReference type="EMBL" id="GKV32371.1"/>
    </source>
</evidence>
<dbReference type="AlphaFoldDB" id="A0AAV5L547"/>
<protein>
    <submittedName>
        <fullName evidence="1">Uncharacterized protein</fullName>
    </submittedName>
</protein>
<organism evidence="1 2">
    <name type="scientific">Rubroshorea leprosula</name>
    <dbReference type="NCBI Taxonomy" id="152421"/>
    <lineage>
        <taxon>Eukaryota</taxon>
        <taxon>Viridiplantae</taxon>
        <taxon>Streptophyta</taxon>
        <taxon>Embryophyta</taxon>
        <taxon>Tracheophyta</taxon>
        <taxon>Spermatophyta</taxon>
        <taxon>Magnoliopsida</taxon>
        <taxon>eudicotyledons</taxon>
        <taxon>Gunneridae</taxon>
        <taxon>Pentapetalae</taxon>
        <taxon>rosids</taxon>
        <taxon>malvids</taxon>
        <taxon>Malvales</taxon>
        <taxon>Dipterocarpaceae</taxon>
        <taxon>Rubroshorea</taxon>
    </lineage>
</organism>
<comment type="caution">
    <text evidence="1">The sequence shown here is derived from an EMBL/GenBank/DDBJ whole genome shotgun (WGS) entry which is preliminary data.</text>
</comment>
<proteinExistence type="predicted"/>
<gene>
    <name evidence="1" type="ORF">SLEP1_g40983</name>
</gene>
<reference evidence="1 2" key="1">
    <citation type="journal article" date="2021" name="Commun. Biol.">
        <title>The genome of Shorea leprosula (Dipterocarpaceae) highlights the ecological relevance of drought in aseasonal tropical rainforests.</title>
        <authorList>
            <person name="Ng K.K.S."/>
            <person name="Kobayashi M.J."/>
            <person name="Fawcett J.A."/>
            <person name="Hatakeyama M."/>
            <person name="Paape T."/>
            <person name="Ng C.H."/>
            <person name="Ang C.C."/>
            <person name="Tnah L.H."/>
            <person name="Lee C.T."/>
            <person name="Nishiyama T."/>
            <person name="Sese J."/>
            <person name="O'Brien M.J."/>
            <person name="Copetti D."/>
            <person name="Mohd Noor M.I."/>
            <person name="Ong R.C."/>
            <person name="Putra M."/>
            <person name="Sireger I.Z."/>
            <person name="Indrioko S."/>
            <person name="Kosugi Y."/>
            <person name="Izuno A."/>
            <person name="Isagi Y."/>
            <person name="Lee S.L."/>
            <person name="Shimizu K.K."/>
        </authorList>
    </citation>
    <scope>NUCLEOTIDE SEQUENCE [LARGE SCALE GENOMIC DNA]</scope>
    <source>
        <strain evidence="1">214</strain>
    </source>
</reference>
<keyword evidence="2" id="KW-1185">Reference proteome</keyword>
<name>A0AAV5L547_9ROSI</name>
<accession>A0AAV5L547</accession>
<dbReference type="Proteomes" id="UP001054252">
    <property type="component" value="Unassembled WGS sequence"/>
</dbReference>